<sequence>MLLLIIWLTQLLIFQLEKFVKIVVRLTESGQYKLFYDVYIYFSNLCFFNYL</sequence>
<evidence type="ECO:0000313" key="2">
    <source>
        <dbReference type="EMBL" id="PKU75431.1"/>
    </source>
</evidence>
<dbReference type="EMBL" id="KZ502601">
    <property type="protein sequence ID" value="PKU75431.1"/>
    <property type="molecule type" value="Genomic_DNA"/>
</dbReference>
<evidence type="ECO:0000256" key="1">
    <source>
        <dbReference type="SAM" id="SignalP"/>
    </source>
</evidence>
<evidence type="ECO:0000313" key="3">
    <source>
        <dbReference type="Proteomes" id="UP000233837"/>
    </source>
</evidence>
<dbReference type="AlphaFoldDB" id="A0A2I0WIF3"/>
<dbReference type="Proteomes" id="UP000233837">
    <property type="component" value="Unassembled WGS sequence"/>
</dbReference>
<feature type="chain" id="PRO_5014143147" evidence="1">
    <location>
        <begin position="20"/>
        <end position="51"/>
    </location>
</feature>
<proteinExistence type="predicted"/>
<keyword evidence="1" id="KW-0732">Signal</keyword>
<gene>
    <name evidence="2" type="ORF">MA16_Dca025415</name>
</gene>
<feature type="signal peptide" evidence="1">
    <location>
        <begin position="1"/>
        <end position="19"/>
    </location>
</feature>
<accession>A0A2I0WIF3</accession>
<reference evidence="2 3" key="1">
    <citation type="journal article" date="2016" name="Sci. Rep.">
        <title>The Dendrobium catenatum Lindl. genome sequence provides insights into polysaccharide synthase, floral development and adaptive evolution.</title>
        <authorList>
            <person name="Zhang G.Q."/>
            <person name="Xu Q."/>
            <person name="Bian C."/>
            <person name="Tsai W.C."/>
            <person name="Yeh C.M."/>
            <person name="Liu K.W."/>
            <person name="Yoshida K."/>
            <person name="Zhang L.S."/>
            <person name="Chang S.B."/>
            <person name="Chen F."/>
            <person name="Shi Y."/>
            <person name="Su Y.Y."/>
            <person name="Zhang Y.Q."/>
            <person name="Chen L.J."/>
            <person name="Yin Y."/>
            <person name="Lin M."/>
            <person name="Huang H."/>
            <person name="Deng H."/>
            <person name="Wang Z.W."/>
            <person name="Zhu S.L."/>
            <person name="Zhao X."/>
            <person name="Deng C."/>
            <person name="Niu S.C."/>
            <person name="Huang J."/>
            <person name="Wang M."/>
            <person name="Liu G.H."/>
            <person name="Yang H.J."/>
            <person name="Xiao X.J."/>
            <person name="Hsiao Y.Y."/>
            <person name="Wu W.L."/>
            <person name="Chen Y.Y."/>
            <person name="Mitsuda N."/>
            <person name="Ohme-Takagi M."/>
            <person name="Luo Y.B."/>
            <person name="Van de Peer Y."/>
            <person name="Liu Z.J."/>
        </authorList>
    </citation>
    <scope>NUCLEOTIDE SEQUENCE [LARGE SCALE GENOMIC DNA]</scope>
    <source>
        <tissue evidence="2">The whole plant</tissue>
    </source>
</reference>
<reference evidence="2 3" key="2">
    <citation type="journal article" date="2017" name="Nature">
        <title>The Apostasia genome and the evolution of orchids.</title>
        <authorList>
            <person name="Zhang G.Q."/>
            <person name="Liu K.W."/>
            <person name="Li Z."/>
            <person name="Lohaus R."/>
            <person name="Hsiao Y.Y."/>
            <person name="Niu S.C."/>
            <person name="Wang J.Y."/>
            <person name="Lin Y.C."/>
            <person name="Xu Q."/>
            <person name="Chen L.J."/>
            <person name="Yoshida K."/>
            <person name="Fujiwara S."/>
            <person name="Wang Z.W."/>
            <person name="Zhang Y.Q."/>
            <person name="Mitsuda N."/>
            <person name="Wang M."/>
            <person name="Liu G.H."/>
            <person name="Pecoraro L."/>
            <person name="Huang H.X."/>
            <person name="Xiao X.J."/>
            <person name="Lin M."/>
            <person name="Wu X.Y."/>
            <person name="Wu W.L."/>
            <person name="Chen Y.Y."/>
            <person name="Chang S.B."/>
            <person name="Sakamoto S."/>
            <person name="Ohme-Takagi M."/>
            <person name="Yagi M."/>
            <person name="Zeng S.J."/>
            <person name="Shen C.Y."/>
            <person name="Yeh C.M."/>
            <person name="Luo Y.B."/>
            <person name="Tsai W.C."/>
            <person name="Van de Peer Y."/>
            <person name="Liu Z.J."/>
        </authorList>
    </citation>
    <scope>NUCLEOTIDE SEQUENCE [LARGE SCALE GENOMIC DNA]</scope>
    <source>
        <tissue evidence="2">The whole plant</tissue>
    </source>
</reference>
<keyword evidence="3" id="KW-1185">Reference proteome</keyword>
<name>A0A2I0WIF3_9ASPA</name>
<protein>
    <submittedName>
        <fullName evidence="2">Uncharacterized protein</fullName>
    </submittedName>
</protein>
<organism evidence="2 3">
    <name type="scientific">Dendrobium catenatum</name>
    <dbReference type="NCBI Taxonomy" id="906689"/>
    <lineage>
        <taxon>Eukaryota</taxon>
        <taxon>Viridiplantae</taxon>
        <taxon>Streptophyta</taxon>
        <taxon>Embryophyta</taxon>
        <taxon>Tracheophyta</taxon>
        <taxon>Spermatophyta</taxon>
        <taxon>Magnoliopsida</taxon>
        <taxon>Liliopsida</taxon>
        <taxon>Asparagales</taxon>
        <taxon>Orchidaceae</taxon>
        <taxon>Epidendroideae</taxon>
        <taxon>Malaxideae</taxon>
        <taxon>Dendrobiinae</taxon>
        <taxon>Dendrobium</taxon>
    </lineage>
</organism>